<organism evidence="2">
    <name type="scientific">Alexandrium monilatum</name>
    <dbReference type="NCBI Taxonomy" id="311494"/>
    <lineage>
        <taxon>Eukaryota</taxon>
        <taxon>Sar</taxon>
        <taxon>Alveolata</taxon>
        <taxon>Dinophyceae</taxon>
        <taxon>Gonyaulacales</taxon>
        <taxon>Pyrocystaceae</taxon>
        <taxon>Alexandrium</taxon>
    </lineage>
</organism>
<name>A0A7S4UXU4_9DINO</name>
<sequence>MPQPGDGAGGGKAASSSSSGGSGGSTSFGMWPALQPTPKLSSLLSATSPRADGLQGEDETTLPGEGTLDDWRHRGASIGEPSTQRVEQALSQAFDRLWRERPGGSESAAEAELADASVDGYISRYFRHVAELSRESVYQSHQRAVLCRIRDDVVAGDRSGNMRELEARIERVDESDRSLQAEIANLMRIAEPERTSCTGCRSALCCGGSGRGAGICCSPVTTSAAAAGPPQGQASGGKVIPGCQACTIQ</sequence>
<accession>A0A7S4UXU4</accession>
<feature type="compositionally biased region" description="Polar residues" evidence="1">
    <location>
        <begin position="38"/>
        <end position="48"/>
    </location>
</feature>
<reference evidence="2" key="1">
    <citation type="submission" date="2021-01" db="EMBL/GenBank/DDBJ databases">
        <authorList>
            <person name="Corre E."/>
            <person name="Pelletier E."/>
            <person name="Niang G."/>
            <person name="Scheremetjew M."/>
            <person name="Finn R."/>
            <person name="Kale V."/>
            <person name="Holt S."/>
            <person name="Cochrane G."/>
            <person name="Meng A."/>
            <person name="Brown T."/>
            <person name="Cohen L."/>
        </authorList>
    </citation>
    <scope>NUCLEOTIDE SEQUENCE</scope>
    <source>
        <strain evidence="2">CCMP3105</strain>
    </source>
</reference>
<feature type="compositionally biased region" description="Gly residues" evidence="1">
    <location>
        <begin position="1"/>
        <end position="12"/>
    </location>
</feature>
<dbReference type="EMBL" id="HBNR01007055">
    <property type="protein sequence ID" value="CAE4565014.1"/>
    <property type="molecule type" value="Transcribed_RNA"/>
</dbReference>
<evidence type="ECO:0000256" key="1">
    <source>
        <dbReference type="SAM" id="MobiDB-lite"/>
    </source>
</evidence>
<feature type="region of interest" description="Disordered" evidence="1">
    <location>
        <begin position="1"/>
        <end position="82"/>
    </location>
</feature>
<evidence type="ECO:0000313" key="2">
    <source>
        <dbReference type="EMBL" id="CAE4565014.1"/>
    </source>
</evidence>
<dbReference type="AlphaFoldDB" id="A0A7S4UXU4"/>
<proteinExistence type="predicted"/>
<protein>
    <submittedName>
        <fullName evidence="2">Uncharacterized protein</fullName>
    </submittedName>
</protein>
<gene>
    <name evidence="2" type="ORF">AMON00008_LOCUS4633</name>
</gene>